<dbReference type="RefSeq" id="WP_096207075.1">
    <property type="nucleotide sequence ID" value="NZ_FZMP01000225.1"/>
</dbReference>
<evidence type="ECO:0000313" key="2">
    <source>
        <dbReference type="Proteomes" id="UP000218615"/>
    </source>
</evidence>
<sequence length="651" mass="73621">MFPILKIQKNLVVLIFVVLINANITSAIPDNAQNANNVRITFKDAEFYFNASNGGEITEYYDLKIDPNKTKNLVNISIPGTIWGNLWPLFTTGFYDPYNVSALSTGGYSKARVILKENSSNRLVIFTSSKISNLDGAIVKDIKNNPVLVNTTWTFDNSTGLIFVERTIFTNNDLIIPPGWRWYPFYFTRSSGFKNNATYYMFNTTFSKTVTSSPSTYINKYNNYTLFPVSTNGVFGVAVPFMNTTIEGDGAHNIIITYNADDLLKTEWRSDNYNGDKFQVTETGAIHEFPTTFNMNSHTYHAVLDFTHKPIDEQSVINYAKYTDSLFPIFDVNLSMDKYAYSNETYSLNITGFSYYNMPLRPVLTITYENGSIYGMKDYGVQSYSKNQTFSNKYLDYALSQDQPYNLTLKIQILSLTNAIIAQSNTKISILPPMQLTITTDKPVYNPGDHYWINVSGRVNQNLTNMTPKFTDENDTGINLIKYYQPQNYKTGETFEYTILSGTIPMDEKPGNHTYTIEILTPDNTSVAQANTRMSIISPVELTITTDKLIYYPADYYWINVSGKVNQNLTGMTPKFTDENDTGINLIKYYPPQNYISGQTFAMTILSGTIPMDEKPGNHTYTIEILTPDNTSIAQSSTGTRILHLDTSLPS</sequence>
<accession>A0A284VTC6</accession>
<reference evidence="2" key="1">
    <citation type="submission" date="2017-06" db="EMBL/GenBank/DDBJ databases">
        <authorList>
            <person name="Cremers G."/>
        </authorList>
    </citation>
    <scope>NUCLEOTIDE SEQUENCE [LARGE SCALE GENOMIC DNA]</scope>
</reference>
<name>A0A284VTC6_9EURY</name>
<dbReference type="Proteomes" id="UP000218615">
    <property type="component" value="Unassembled WGS sequence"/>
</dbReference>
<dbReference type="AlphaFoldDB" id="A0A284VTC6"/>
<keyword evidence="2" id="KW-1185">Reference proteome</keyword>
<evidence type="ECO:0000313" key="1">
    <source>
        <dbReference type="EMBL" id="SNQ62530.1"/>
    </source>
</evidence>
<dbReference type="EMBL" id="FZMP01000225">
    <property type="protein sequence ID" value="SNQ62530.1"/>
    <property type="molecule type" value="Genomic_DNA"/>
</dbReference>
<gene>
    <name evidence="1" type="ORF">MNV_760016</name>
</gene>
<protein>
    <submittedName>
        <fullName evidence="1">Uncharacterized protein</fullName>
    </submittedName>
</protein>
<proteinExistence type="predicted"/>
<organism evidence="1 2">
    <name type="scientific">Candidatus Methanoperedens nitratireducens</name>
    <dbReference type="NCBI Taxonomy" id="1392998"/>
    <lineage>
        <taxon>Archaea</taxon>
        <taxon>Methanobacteriati</taxon>
        <taxon>Methanobacteriota</taxon>
        <taxon>Stenosarchaea group</taxon>
        <taxon>Methanomicrobia</taxon>
        <taxon>Methanosarcinales</taxon>
        <taxon>ANME-2 cluster</taxon>
        <taxon>Candidatus Methanoperedentaceae</taxon>
        <taxon>Candidatus Methanoperedens</taxon>
    </lineage>
</organism>